<comment type="similarity">
    <text evidence="2 8">Belongs to the Mediator complex subunit 17 family.</text>
</comment>
<dbReference type="Pfam" id="PF10156">
    <property type="entry name" value="Med17"/>
    <property type="match status" value="1"/>
</dbReference>
<comment type="function">
    <text evidence="8">Component of the Mediator complex, a coactivator involved in the regulated transcription of nearly all RNA polymerase II-dependent genes. Mediator functions as a bridge to convey information from gene-specific regulatory proteins to the basal RNA polymerase II transcription machinery. Mediator is recruited to promoters by direct interactions with regulatory proteins and serves as a scaffold for the assembly of a functional preinitiation complex with RNA polymerase II and the general transcription factors.</text>
</comment>
<feature type="region of interest" description="Disordered" evidence="9">
    <location>
        <begin position="56"/>
        <end position="78"/>
    </location>
</feature>
<organism evidence="10 11">
    <name type="scientific">Penicillium chermesinum</name>
    <dbReference type="NCBI Taxonomy" id="63820"/>
    <lineage>
        <taxon>Eukaryota</taxon>
        <taxon>Fungi</taxon>
        <taxon>Dikarya</taxon>
        <taxon>Ascomycota</taxon>
        <taxon>Pezizomycotina</taxon>
        <taxon>Eurotiomycetes</taxon>
        <taxon>Eurotiomycetidae</taxon>
        <taxon>Eurotiales</taxon>
        <taxon>Aspergillaceae</taxon>
        <taxon>Penicillium</taxon>
    </lineage>
</organism>
<evidence type="ECO:0000256" key="9">
    <source>
        <dbReference type="SAM" id="MobiDB-lite"/>
    </source>
</evidence>
<keyword evidence="6 8" id="KW-0539">Nucleus</keyword>
<evidence type="ECO:0000313" key="10">
    <source>
        <dbReference type="EMBL" id="KAJ5219543.1"/>
    </source>
</evidence>
<feature type="compositionally biased region" description="Acidic residues" evidence="9">
    <location>
        <begin position="66"/>
        <end position="76"/>
    </location>
</feature>
<dbReference type="Gene3D" id="6.10.250.2620">
    <property type="match status" value="1"/>
</dbReference>
<proteinExistence type="inferred from homology"/>
<evidence type="ECO:0000256" key="4">
    <source>
        <dbReference type="ARBA" id="ARBA00023015"/>
    </source>
</evidence>
<comment type="subunit">
    <text evidence="8">Component of the Mediator complex.</text>
</comment>
<reference evidence="10" key="2">
    <citation type="journal article" date="2023" name="IMA Fungus">
        <title>Comparative genomic study of the Penicillium genus elucidates a diverse pangenome and 15 lateral gene transfer events.</title>
        <authorList>
            <person name="Petersen C."/>
            <person name="Sorensen T."/>
            <person name="Nielsen M.R."/>
            <person name="Sondergaard T.E."/>
            <person name="Sorensen J.L."/>
            <person name="Fitzpatrick D.A."/>
            <person name="Frisvad J.C."/>
            <person name="Nielsen K.L."/>
        </authorList>
    </citation>
    <scope>NUCLEOTIDE SEQUENCE</scope>
    <source>
        <strain evidence="10">IBT 19713</strain>
    </source>
</reference>
<evidence type="ECO:0000256" key="1">
    <source>
        <dbReference type="ARBA" id="ARBA00004123"/>
    </source>
</evidence>
<keyword evidence="11" id="KW-1185">Reference proteome</keyword>
<reference evidence="10" key="1">
    <citation type="submission" date="2022-11" db="EMBL/GenBank/DDBJ databases">
        <authorList>
            <person name="Petersen C."/>
        </authorList>
    </citation>
    <scope>NUCLEOTIDE SEQUENCE</scope>
    <source>
        <strain evidence="10">IBT 19713</strain>
    </source>
</reference>
<protein>
    <recommendedName>
        <fullName evidence="3 8">Mediator of RNA polymerase II transcription subunit 17</fullName>
    </recommendedName>
    <alternativeName>
        <fullName evidence="7 8">Mediator complex subunit 17</fullName>
    </alternativeName>
</protein>
<evidence type="ECO:0000256" key="2">
    <source>
        <dbReference type="ARBA" id="ARBA00005635"/>
    </source>
</evidence>
<sequence>MGIAPSHGRLLHPSLRVTAEKKDQPDTLPVEIAQINEQWGSFRDVNEDILQAKIAQEQEQNGAPPSDEEAEETDLDTAERRDRLYKKRNEIIQFAAQSHTEAMFALDFVSLLLSKHAPRQAETSMSPFLKQVAPLGSLNGEVVNPPAKSEAALNDIATVSRGWRIQNFNSASSKLLDAASRLDSEVTAESRYWNEVLAVKAKGWKIAGCHKIVKHSEFSTASLEATPIFRDRGLASLRRSADGALLLDKGLIPAGSRFVRVRVKEGSNISSSSRPSEQNSSNPDSVEYQILQARDSVFEEELYHELVREARAMAPSGVTVRQDHIRVPASDDLEILLDLVDSNDESLGCGRNSSDSENLLADGLAHSIRILLAFAHRQNLHRRTQIPSPLTGKKRPNPEYPLLRPALAYFQHLSYVRRLESFLRDIYGVLHKAGLETPDFTISSFINESKNPGHPAPPTLEVLLQNSLSPVKSVFRGDLLSSGSSFEITVRTTLLAPPLGTAYKVTVNSPAPDFKSPGPLGLREEVEAAIIHILLLDVRPADEDQKATPAEGHFWEPVYPHLGELVLAGQPRKYKKMKVSLSRHELSLSVHRVRKFDALGHGGQEPESQPSRLHVWICNPSEGTTAESSLIDFVSSQTS</sequence>
<accession>A0A9W9TED0</accession>
<dbReference type="OrthoDB" id="5319830at2759"/>
<evidence type="ECO:0000256" key="5">
    <source>
        <dbReference type="ARBA" id="ARBA00023163"/>
    </source>
</evidence>
<gene>
    <name evidence="8" type="primary">MED17</name>
    <name evidence="10" type="ORF">N7468_008747</name>
</gene>
<dbReference type="EMBL" id="JAPQKS010000007">
    <property type="protein sequence ID" value="KAJ5219543.1"/>
    <property type="molecule type" value="Genomic_DNA"/>
</dbReference>
<evidence type="ECO:0000256" key="3">
    <source>
        <dbReference type="ARBA" id="ARBA00019610"/>
    </source>
</evidence>
<dbReference type="GO" id="GO:0070847">
    <property type="term" value="C:core mediator complex"/>
    <property type="evidence" value="ECO:0007669"/>
    <property type="project" value="TreeGrafter"/>
</dbReference>
<keyword evidence="8" id="KW-0010">Activator</keyword>
<dbReference type="GO" id="GO:0016592">
    <property type="term" value="C:mediator complex"/>
    <property type="evidence" value="ECO:0007669"/>
    <property type="project" value="InterPro"/>
</dbReference>
<evidence type="ECO:0000313" key="11">
    <source>
        <dbReference type="Proteomes" id="UP001150941"/>
    </source>
</evidence>
<dbReference type="PANTHER" id="PTHR13114">
    <property type="entry name" value="MEDIATOR OF RNA POLYMERASE II TRANSCRIPTION SUBUNIT 17"/>
    <property type="match status" value="1"/>
</dbReference>
<keyword evidence="5 8" id="KW-0804">Transcription</keyword>
<dbReference type="Proteomes" id="UP001150941">
    <property type="component" value="Unassembled WGS sequence"/>
</dbReference>
<evidence type="ECO:0000256" key="6">
    <source>
        <dbReference type="ARBA" id="ARBA00023242"/>
    </source>
</evidence>
<dbReference type="AlphaFoldDB" id="A0A9W9TED0"/>
<name>A0A9W9TED0_9EURO</name>
<dbReference type="InterPro" id="IPR019313">
    <property type="entry name" value="Mediator_Med17"/>
</dbReference>
<dbReference type="PANTHER" id="PTHR13114:SF7">
    <property type="entry name" value="MEDIATOR OF RNA POLYMERASE II TRANSCRIPTION SUBUNIT 17"/>
    <property type="match status" value="1"/>
</dbReference>
<evidence type="ECO:0000256" key="7">
    <source>
        <dbReference type="ARBA" id="ARBA00032014"/>
    </source>
</evidence>
<dbReference type="GO" id="GO:0003712">
    <property type="term" value="F:transcription coregulator activity"/>
    <property type="evidence" value="ECO:0007669"/>
    <property type="project" value="InterPro"/>
</dbReference>
<comment type="subcellular location">
    <subcellularLocation>
        <location evidence="1 8">Nucleus</location>
    </subcellularLocation>
</comment>
<comment type="caution">
    <text evidence="10">The sequence shown here is derived from an EMBL/GenBank/DDBJ whole genome shotgun (WGS) entry which is preliminary data.</text>
</comment>
<keyword evidence="4 8" id="KW-0805">Transcription regulation</keyword>
<dbReference type="GO" id="GO:0006357">
    <property type="term" value="P:regulation of transcription by RNA polymerase II"/>
    <property type="evidence" value="ECO:0007669"/>
    <property type="project" value="InterPro"/>
</dbReference>
<evidence type="ECO:0000256" key="8">
    <source>
        <dbReference type="RuleBase" id="RU364140"/>
    </source>
</evidence>